<protein>
    <submittedName>
        <fullName evidence="11">Uncharacterized protein</fullName>
    </submittedName>
</protein>
<evidence type="ECO:0000256" key="6">
    <source>
        <dbReference type="ARBA" id="ARBA00022989"/>
    </source>
</evidence>
<evidence type="ECO:0000256" key="7">
    <source>
        <dbReference type="ARBA" id="ARBA00023136"/>
    </source>
</evidence>
<keyword evidence="9" id="KW-0807">Transducer</keyword>
<dbReference type="PANTHER" id="PTHR21137:SF35">
    <property type="entry name" value="ODORANT RECEPTOR 19A-RELATED"/>
    <property type="match status" value="1"/>
</dbReference>
<keyword evidence="7 10" id="KW-0472">Membrane</keyword>
<reference evidence="11" key="1">
    <citation type="journal article" date="2023" name="Insect Mol. Biol.">
        <title>Genome sequencing provides insights into the evolution of gene families encoding plant cell wall-degrading enzymes in longhorned beetles.</title>
        <authorList>
            <person name="Shin N.R."/>
            <person name="Okamura Y."/>
            <person name="Kirsch R."/>
            <person name="Pauchet Y."/>
        </authorList>
    </citation>
    <scope>NUCLEOTIDE SEQUENCE</scope>
    <source>
        <strain evidence="11">RBIC_L_NR</strain>
    </source>
</reference>
<evidence type="ECO:0000256" key="1">
    <source>
        <dbReference type="ARBA" id="ARBA00004651"/>
    </source>
</evidence>
<feature type="transmembrane region" description="Helical" evidence="10">
    <location>
        <begin position="120"/>
        <end position="142"/>
    </location>
</feature>
<dbReference type="GO" id="GO:0005886">
    <property type="term" value="C:plasma membrane"/>
    <property type="evidence" value="ECO:0007669"/>
    <property type="project" value="UniProtKB-SubCell"/>
</dbReference>
<dbReference type="GO" id="GO:0005549">
    <property type="term" value="F:odorant binding"/>
    <property type="evidence" value="ECO:0007669"/>
    <property type="project" value="InterPro"/>
</dbReference>
<sequence length="255" mass="29555">MMVLSGTWRIKLNSKSKFLQKTYNVYSVCIQSYFTLFVASLIIELAIVWNQNIGKVFENLGITIFCLVMLMKIRICQSDGIINLVQSLIKFEKSIIETDDKETKKIYNNHAIYTHRINKLVICITYGCVGAPLVIFHLINYIQVENMYKDDVNGTHEKAPLPYVSWFPFDPDKHYFIAFGLDTLAAFLGSTYNSVTQIFFFALMIYVIGRLKMLQLRFRNVHSYSKNISCNVNSDDKLIPETLRNFILEHNSIIE</sequence>
<evidence type="ECO:0000256" key="9">
    <source>
        <dbReference type="ARBA" id="ARBA00023224"/>
    </source>
</evidence>
<keyword evidence="5" id="KW-0552">Olfaction</keyword>
<keyword evidence="2" id="KW-1003">Cell membrane</keyword>
<dbReference type="PANTHER" id="PTHR21137">
    <property type="entry name" value="ODORANT RECEPTOR"/>
    <property type="match status" value="1"/>
</dbReference>
<comment type="subcellular location">
    <subcellularLocation>
        <location evidence="1">Cell membrane</location>
        <topology evidence="1">Multi-pass membrane protein</topology>
    </subcellularLocation>
</comment>
<dbReference type="EMBL" id="JANEYF010002106">
    <property type="protein sequence ID" value="KAJ8951399.1"/>
    <property type="molecule type" value="Genomic_DNA"/>
</dbReference>
<feature type="transmembrane region" description="Helical" evidence="10">
    <location>
        <begin position="56"/>
        <end position="73"/>
    </location>
</feature>
<dbReference type="Pfam" id="PF02949">
    <property type="entry name" value="7tm_6"/>
    <property type="match status" value="1"/>
</dbReference>
<evidence type="ECO:0000256" key="2">
    <source>
        <dbReference type="ARBA" id="ARBA00022475"/>
    </source>
</evidence>
<keyword evidence="4 10" id="KW-0812">Transmembrane</keyword>
<evidence type="ECO:0000256" key="4">
    <source>
        <dbReference type="ARBA" id="ARBA00022692"/>
    </source>
</evidence>
<keyword evidence="3" id="KW-0716">Sensory transduction</keyword>
<keyword evidence="6 10" id="KW-1133">Transmembrane helix</keyword>
<feature type="transmembrane region" description="Helical" evidence="10">
    <location>
        <begin position="175"/>
        <end position="208"/>
    </location>
</feature>
<evidence type="ECO:0000313" key="12">
    <source>
        <dbReference type="Proteomes" id="UP001162156"/>
    </source>
</evidence>
<dbReference type="AlphaFoldDB" id="A0AAV8YIL0"/>
<accession>A0AAV8YIL0</accession>
<dbReference type="GO" id="GO:0007165">
    <property type="term" value="P:signal transduction"/>
    <property type="evidence" value="ECO:0007669"/>
    <property type="project" value="UniProtKB-KW"/>
</dbReference>
<evidence type="ECO:0000256" key="5">
    <source>
        <dbReference type="ARBA" id="ARBA00022725"/>
    </source>
</evidence>
<evidence type="ECO:0000256" key="3">
    <source>
        <dbReference type="ARBA" id="ARBA00022606"/>
    </source>
</evidence>
<name>A0AAV8YIL0_9CUCU</name>
<feature type="transmembrane region" description="Helical" evidence="10">
    <location>
        <begin position="25"/>
        <end position="50"/>
    </location>
</feature>
<dbReference type="InterPro" id="IPR004117">
    <property type="entry name" value="7tm6_olfct_rcpt"/>
</dbReference>
<evidence type="ECO:0000256" key="10">
    <source>
        <dbReference type="SAM" id="Phobius"/>
    </source>
</evidence>
<evidence type="ECO:0000256" key="8">
    <source>
        <dbReference type="ARBA" id="ARBA00023170"/>
    </source>
</evidence>
<proteinExistence type="predicted"/>
<evidence type="ECO:0000313" key="11">
    <source>
        <dbReference type="EMBL" id="KAJ8951399.1"/>
    </source>
</evidence>
<dbReference type="GO" id="GO:0004984">
    <property type="term" value="F:olfactory receptor activity"/>
    <property type="evidence" value="ECO:0007669"/>
    <property type="project" value="InterPro"/>
</dbReference>
<gene>
    <name evidence="11" type="ORF">NQ314_007670</name>
</gene>
<keyword evidence="8" id="KW-0675">Receptor</keyword>
<keyword evidence="12" id="KW-1185">Reference proteome</keyword>
<dbReference type="Proteomes" id="UP001162156">
    <property type="component" value="Unassembled WGS sequence"/>
</dbReference>
<comment type="caution">
    <text evidence="11">The sequence shown here is derived from an EMBL/GenBank/DDBJ whole genome shotgun (WGS) entry which is preliminary data.</text>
</comment>
<organism evidence="11 12">
    <name type="scientific">Rhamnusium bicolor</name>
    <dbReference type="NCBI Taxonomy" id="1586634"/>
    <lineage>
        <taxon>Eukaryota</taxon>
        <taxon>Metazoa</taxon>
        <taxon>Ecdysozoa</taxon>
        <taxon>Arthropoda</taxon>
        <taxon>Hexapoda</taxon>
        <taxon>Insecta</taxon>
        <taxon>Pterygota</taxon>
        <taxon>Neoptera</taxon>
        <taxon>Endopterygota</taxon>
        <taxon>Coleoptera</taxon>
        <taxon>Polyphaga</taxon>
        <taxon>Cucujiformia</taxon>
        <taxon>Chrysomeloidea</taxon>
        <taxon>Cerambycidae</taxon>
        <taxon>Lepturinae</taxon>
        <taxon>Rhagiini</taxon>
        <taxon>Rhamnusium</taxon>
    </lineage>
</organism>